<keyword evidence="1" id="KW-0560">Oxidoreductase</keyword>
<dbReference type="PANTHER" id="PTHR43205">
    <property type="entry name" value="PROSTAGLANDIN REDUCTASE"/>
    <property type="match status" value="1"/>
</dbReference>
<protein>
    <submittedName>
        <fullName evidence="3">NADP-binding protein</fullName>
    </submittedName>
</protein>
<dbReference type="InterPro" id="IPR041694">
    <property type="entry name" value="ADH_N_2"/>
</dbReference>
<reference evidence="3 4" key="1">
    <citation type="journal article" date="2019" name="Environ. Microbiol.">
        <title>At the nexus of three kingdoms: the genome of the mycorrhizal fungus Gigaspora margarita provides insights into plant, endobacterial and fungal interactions.</title>
        <authorList>
            <person name="Venice F."/>
            <person name="Ghignone S."/>
            <person name="Salvioli di Fossalunga A."/>
            <person name="Amselem J."/>
            <person name="Novero M."/>
            <person name="Xianan X."/>
            <person name="Sedzielewska Toro K."/>
            <person name="Morin E."/>
            <person name="Lipzen A."/>
            <person name="Grigoriev I.V."/>
            <person name="Henrissat B."/>
            <person name="Martin F.M."/>
            <person name="Bonfante P."/>
        </authorList>
    </citation>
    <scope>NUCLEOTIDE SEQUENCE [LARGE SCALE GENOMIC DNA]</scope>
    <source>
        <strain evidence="3 4">BEG34</strain>
    </source>
</reference>
<dbReference type="Gene3D" id="3.40.50.720">
    <property type="entry name" value="NAD(P)-binding Rossmann-like Domain"/>
    <property type="match status" value="1"/>
</dbReference>
<dbReference type="Proteomes" id="UP000439903">
    <property type="component" value="Unassembled WGS sequence"/>
</dbReference>
<name>A0A8H4A3Z9_GIGMA</name>
<proteinExistence type="predicted"/>
<dbReference type="Pfam" id="PF00107">
    <property type="entry name" value="ADH_zinc_N"/>
    <property type="match status" value="1"/>
</dbReference>
<dbReference type="PANTHER" id="PTHR43205:SF7">
    <property type="entry name" value="PROSTAGLANDIN REDUCTASE 1"/>
    <property type="match status" value="1"/>
</dbReference>
<dbReference type="Pfam" id="PF16884">
    <property type="entry name" value="ADH_N_2"/>
    <property type="match status" value="1"/>
</dbReference>
<dbReference type="InterPro" id="IPR013149">
    <property type="entry name" value="ADH-like_C"/>
</dbReference>
<keyword evidence="4" id="KW-1185">Reference proteome</keyword>
<sequence>MASNKGVIFKAIPDSFPVIGEHMELVTREIDIKNFPLADGDILLKNQYLSLDPYLRGRMRDSQIESIADAFKLGKVLEGHGIGTVVKSNNRKYQVGDYYYGFIGWEEYTHVPADAVSGDEGLEKEISKSELPKSYFLGLFGMPGFTAYIGLNKIGKAKKGETIFISAASGAVGQVVGQIAKIKGLCVIGSAGDDSKIKYLVNELNFDGAFNYKTCNTDEELTKLCPNGIDIYFDNVGGETLDIALNHLKINARVIACGMISQYNTKNPYGVKNLMNVVTKRLLIQGFIVFDHYHEMEPFQKEMREWLKQGKLKYKEDLVEGIQNAPNAFLNLLTGKNFGKAVVKIC</sequence>
<dbReference type="GO" id="GO:0016628">
    <property type="term" value="F:oxidoreductase activity, acting on the CH-CH group of donors, NAD or NADP as acceptor"/>
    <property type="evidence" value="ECO:0007669"/>
    <property type="project" value="InterPro"/>
</dbReference>
<dbReference type="InterPro" id="IPR045010">
    <property type="entry name" value="MDR_fam"/>
</dbReference>
<evidence type="ECO:0000256" key="1">
    <source>
        <dbReference type="ARBA" id="ARBA00023002"/>
    </source>
</evidence>
<dbReference type="InterPro" id="IPR036291">
    <property type="entry name" value="NAD(P)-bd_dom_sf"/>
</dbReference>
<evidence type="ECO:0000313" key="3">
    <source>
        <dbReference type="EMBL" id="KAF0402085.1"/>
    </source>
</evidence>
<comment type="caution">
    <text evidence="3">The sequence shown here is derived from an EMBL/GenBank/DDBJ whole genome shotgun (WGS) entry which is preliminary data.</text>
</comment>
<dbReference type="CDD" id="cd05288">
    <property type="entry name" value="PGDH"/>
    <property type="match status" value="1"/>
</dbReference>
<dbReference type="FunFam" id="3.40.50.720:FF:000121">
    <property type="entry name" value="Prostaglandin reductase 2"/>
    <property type="match status" value="1"/>
</dbReference>
<dbReference type="InterPro" id="IPR011032">
    <property type="entry name" value="GroES-like_sf"/>
</dbReference>
<feature type="domain" description="Enoyl reductase (ER)" evidence="2">
    <location>
        <begin position="20"/>
        <end position="343"/>
    </location>
</feature>
<dbReference type="SUPFAM" id="SSF50129">
    <property type="entry name" value="GroES-like"/>
    <property type="match status" value="2"/>
</dbReference>
<dbReference type="EMBL" id="WTPW01002015">
    <property type="protein sequence ID" value="KAF0402085.1"/>
    <property type="molecule type" value="Genomic_DNA"/>
</dbReference>
<gene>
    <name evidence="3" type="ORF">F8M41_009426</name>
</gene>
<evidence type="ECO:0000313" key="4">
    <source>
        <dbReference type="Proteomes" id="UP000439903"/>
    </source>
</evidence>
<accession>A0A8H4A3Z9</accession>
<dbReference type="Gene3D" id="3.90.180.10">
    <property type="entry name" value="Medium-chain alcohol dehydrogenases, catalytic domain"/>
    <property type="match status" value="1"/>
</dbReference>
<dbReference type="SUPFAM" id="SSF51735">
    <property type="entry name" value="NAD(P)-binding Rossmann-fold domains"/>
    <property type="match status" value="1"/>
</dbReference>
<dbReference type="InterPro" id="IPR020843">
    <property type="entry name" value="ER"/>
</dbReference>
<dbReference type="OrthoDB" id="809632at2759"/>
<organism evidence="3 4">
    <name type="scientific">Gigaspora margarita</name>
    <dbReference type="NCBI Taxonomy" id="4874"/>
    <lineage>
        <taxon>Eukaryota</taxon>
        <taxon>Fungi</taxon>
        <taxon>Fungi incertae sedis</taxon>
        <taxon>Mucoromycota</taxon>
        <taxon>Glomeromycotina</taxon>
        <taxon>Glomeromycetes</taxon>
        <taxon>Diversisporales</taxon>
        <taxon>Gigasporaceae</taxon>
        <taxon>Gigaspora</taxon>
    </lineage>
</organism>
<dbReference type="AlphaFoldDB" id="A0A8H4A3Z9"/>
<evidence type="ECO:0000259" key="2">
    <source>
        <dbReference type="SMART" id="SM00829"/>
    </source>
</evidence>
<dbReference type="SMART" id="SM00829">
    <property type="entry name" value="PKS_ER"/>
    <property type="match status" value="1"/>
</dbReference>